<keyword evidence="1" id="KW-1133">Transmembrane helix</keyword>
<sequence>MKKVHIFSLYIFGILLLLLLLLNLLEIKKLDEGIFLQGIEGKLFDINEGIREITTD</sequence>
<gene>
    <name evidence="2" type="ORF">BN1180_01197</name>
</gene>
<accession>A0AAN2TRM7</accession>
<name>A0AAN2TRM7_9BACI</name>
<keyword evidence="1" id="KW-0812">Transmembrane</keyword>
<reference evidence="2 3" key="1">
    <citation type="journal article" date="2014" name="Genome Announc.">
        <title>Genome Sequence of Bacillus simplex Strain P558, Isolated from a Human Fecal Sample.</title>
        <authorList>
            <person name="Croce O."/>
            <person name="Hugon P."/>
            <person name="Lagier J.C."/>
            <person name="Bibi F."/>
            <person name="Robert C."/>
            <person name="Azhar E.I."/>
            <person name="Raoult D."/>
            <person name="Fournier P.E."/>
        </authorList>
    </citation>
    <scope>NUCLEOTIDE SEQUENCE [LARGE SCALE GENOMIC DNA]</scope>
    <source>
        <strain evidence="2 3">P558</strain>
    </source>
</reference>
<evidence type="ECO:0000256" key="1">
    <source>
        <dbReference type="SAM" id="Phobius"/>
    </source>
</evidence>
<keyword evidence="3" id="KW-1185">Reference proteome</keyword>
<feature type="transmembrane region" description="Helical" evidence="1">
    <location>
        <begin position="6"/>
        <end position="25"/>
    </location>
</feature>
<keyword evidence="1" id="KW-0472">Membrane</keyword>
<comment type="caution">
    <text evidence="2">The sequence shown here is derived from an EMBL/GenBank/DDBJ whole genome shotgun (WGS) entry which is preliminary data.</text>
</comment>
<dbReference type="AlphaFoldDB" id="A0AAN2TRM7"/>
<organism evidence="2 3">
    <name type="scientific">Peribacillus simplex</name>
    <dbReference type="NCBI Taxonomy" id="1478"/>
    <lineage>
        <taxon>Bacteria</taxon>
        <taxon>Bacillati</taxon>
        <taxon>Bacillota</taxon>
        <taxon>Bacilli</taxon>
        <taxon>Bacillales</taxon>
        <taxon>Bacillaceae</taxon>
        <taxon>Peribacillus</taxon>
    </lineage>
</organism>
<dbReference type="Proteomes" id="UP000182110">
    <property type="component" value="Unassembled WGS sequence"/>
</dbReference>
<dbReference type="EMBL" id="CCXW01000001">
    <property type="protein sequence ID" value="CEG31061.1"/>
    <property type="molecule type" value="Genomic_DNA"/>
</dbReference>
<protein>
    <submittedName>
        <fullName evidence="2">Uncharacterized protein</fullName>
    </submittedName>
</protein>
<proteinExistence type="predicted"/>
<evidence type="ECO:0000313" key="2">
    <source>
        <dbReference type="EMBL" id="CEG31061.1"/>
    </source>
</evidence>
<evidence type="ECO:0000313" key="3">
    <source>
        <dbReference type="Proteomes" id="UP000182110"/>
    </source>
</evidence>
<dbReference type="RefSeq" id="WP_176702823.1">
    <property type="nucleotide sequence ID" value="NZ_CCXW01000001.1"/>
</dbReference>